<feature type="region of interest" description="Disordered" evidence="1">
    <location>
        <begin position="1"/>
        <end position="60"/>
    </location>
</feature>
<proteinExistence type="predicted"/>
<evidence type="ECO:0000256" key="1">
    <source>
        <dbReference type="SAM" id="MobiDB-lite"/>
    </source>
</evidence>
<name>A0A317T043_9PEZI</name>
<evidence type="ECO:0000313" key="3">
    <source>
        <dbReference type="Proteomes" id="UP000246991"/>
    </source>
</evidence>
<feature type="region of interest" description="Disordered" evidence="1">
    <location>
        <begin position="170"/>
        <end position="307"/>
    </location>
</feature>
<protein>
    <submittedName>
        <fullName evidence="2">Uncharacterized protein</fullName>
    </submittedName>
</protein>
<feature type="compositionally biased region" description="Basic and acidic residues" evidence="1">
    <location>
        <begin position="238"/>
        <end position="249"/>
    </location>
</feature>
<dbReference type="EMBL" id="PYWC01000004">
    <property type="protein sequence ID" value="PWW80063.1"/>
    <property type="molecule type" value="Genomic_DNA"/>
</dbReference>
<feature type="region of interest" description="Disordered" evidence="1">
    <location>
        <begin position="571"/>
        <end position="664"/>
    </location>
</feature>
<dbReference type="AlphaFoldDB" id="A0A317T043"/>
<feature type="region of interest" description="Disordered" evidence="1">
    <location>
        <begin position="705"/>
        <end position="795"/>
    </location>
</feature>
<feature type="compositionally biased region" description="Polar residues" evidence="1">
    <location>
        <begin position="750"/>
        <end position="763"/>
    </location>
</feature>
<feature type="compositionally biased region" description="Basic residues" evidence="1">
    <location>
        <begin position="274"/>
        <end position="285"/>
    </location>
</feature>
<comment type="caution">
    <text evidence="2">The sequence shown here is derived from an EMBL/GenBank/DDBJ whole genome shotgun (WGS) entry which is preliminary data.</text>
</comment>
<keyword evidence="3" id="KW-1185">Reference proteome</keyword>
<dbReference type="Proteomes" id="UP000246991">
    <property type="component" value="Unassembled WGS sequence"/>
</dbReference>
<accession>A0A317T043</accession>
<reference evidence="2 3" key="1">
    <citation type="submission" date="2018-03" db="EMBL/GenBank/DDBJ databases">
        <title>Genomes of Pezizomycetes fungi and the evolution of truffles.</title>
        <authorList>
            <person name="Murat C."/>
            <person name="Payen T."/>
            <person name="Noel B."/>
            <person name="Kuo A."/>
            <person name="Martin F.M."/>
        </authorList>
    </citation>
    <scope>NUCLEOTIDE SEQUENCE [LARGE SCALE GENOMIC DNA]</scope>
    <source>
        <strain evidence="2">091103-1</strain>
    </source>
</reference>
<feature type="region of interest" description="Disordered" evidence="1">
    <location>
        <begin position="327"/>
        <end position="374"/>
    </location>
</feature>
<evidence type="ECO:0000313" key="2">
    <source>
        <dbReference type="EMBL" id="PWW80063.1"/>
    </source>
</evidence>
<sequence length="884" mass="97240">MGVTLDANGKGAIITKAPLGSPRPKRQHDRPHRKAVPNRGKSNRSSENGGRELEKKRDKRRGFVFEPALEDGTTVEPLETIIAPLRMLGNVLEGADDGENGHMVSVTEYSDGEVSPVNSCEDSPGIFDDPIDKMRWSFLTPPRPQENVHGALGGTRQMTGGIACSLADTGQKKANPKQETPKQGKATPSPTANLAGPVIDRKAPESGNHSSPPTRPPPRSLPSVPGGDEEVQARRRPVKETVEKFERKISTSPKPSPPVLGPVFAKGKNGSVKSPKHAPVKKTKRPIPPPLVLRKTGPSRPPGLPPIVIEQKNADIDLPAPAIGLYADRGKAAPKTQEARLKPQKPPIKAPKAPETPKGPRNLPPVPARPQSPSLLIVSVSPPSAPRTPVLLQLRAAQNDDIPTRIRDPLTGIQYIPPAAPSPPMSPPAGRSRQDEENCIEEEVLKEVLSLEASRKDFSQYLATRSNGNDGKLLELYMAAKAHEEALNLVMKLSEEIQVIATQIPFFKLDKSNYPENITMAQKEAFRRMVEEFPTYLMTSSSRPIERQRELEERMGIGRQRDIECEVERELGRERRGRGEQKRRELQREIEKERERASMEGELGRGMVRKLETAEGGKAVKGRERRGRQTHPEKDPGLKLQKPKEKARHLKCPSAKTTQSQVAPVMEEESFGDMSYPNCIDKPLITKDGGPLSLIIHREKKALPDSLSSTMSAAQAATTKSHQKLPTPVRRRRSTVRVAPGSERKVHIANSIQRKSLLPQQSHSSRHSLRPSIERAPSFSSSASESEPEPVNDCYSKVSISDSIGNCHGEGGAPGPAYSSNRMSFAFTRDEVIRLSKVLEGEDHLRISGGEEYGGIVEKLLDLRDDEVDHKRDTTIGLYDLYDC</sequence>
<feature type="compositionally biased region" description="Basic residues" evidence="1">
    <location>
        <begin position="23"/>
        <end position="36"/>
    </location>
</feature>
<organism evidence="2 3">
    <name type="scientific">Tuber magnatum</name>
    <name type="common">white Piedmont truffle</name>
    <dbReference type="NCBI Taxonomy" id="42249"/>
    <lineage>
        <taxon>Eukaryota</taxon>
        <taxon>Fungi</taxon>
        <taxon>Dikarya</taxon>
        <taxon>Ascomycota</taxon>
        <taxon>Pezizomycotina</taxon>
        <taxon>Pezizomycetes</taxon>
        <taxon>Pezizales</taxon>
        <taxon>Tuberaceae</taxon>
        <taxon>Tuber</taxon>
    </lineage>
</organism>
<gene>
    <name evidence="2" type="ORF">C7212DRAFT_361065</name>
</gene>
<feature type="compositionally biased region" description="Low complexity" evidence="1">
    <location>
        <begin position="774"/>
        <end position="785"/>
    </location>
</feature>
<feature type="compositionally biased region" description="Low complexity" evidence="1">
    <location>
        <begin position="706"/>
        <end position="720"/>
    </location>
</feature>
<feature type="compositionally biased region" description="Basic and acidic residues" evidence="1">
    <location>
        <begin position="571"/>
        <end position="615"/>
    </location>
</feature>
<dbReference type="OrthoDB" id="5419344at2759"/>